<dbReference type="VEuPathDB" id="TriTrypDB:TvY486_0801440"/>
<accession>G0U0D7</accession>
<organism evidence="1">
    <name type="scientific">Trypanosoma vivax (strain Y486)</name>
    <dbReference type="NCBI Taxonomy" id="1055687"/>
    <lineage>
        <taxon>Eukaryota</taxon>
        <taxon>Discoba</taxon>
        <taxon>Euglenozoa</taxon>
        <taxon>Kinetoplastea</taxon>
        <taxon>Metakinetoplastina</taxon>
        <taxon>Trypanosomatida</taxon>
        <taxon>Trypanosomatidae</taxon>
        <taxon>Trypanosoma</taxon>
        <taxon>Duttonella</taxon>
    </lineage>
</organism>
<dbReference type="EMBL" id="HE573024">
    <property type="protein sequence ID" value="CCC49535.1"/>
    <property type="molecule type" value="Genomic_DNA"/>
</dbReference>
<reference evidence="1" key="1">
    <citation type="journal article" date="2012" name="Proc. Natl. Acad. Sci. U.S.A.">
        <title>Antigenic diversity is generated by distinct evolutionary mechanisms in African trypanosome species.</title>
        <authorList>
            <person name="Jackson A.P."/>
            <person name="Berry A."/>
            <person name="Aslett M."/>
            <person name="Allison H.C."/>
            <person name="Burton P."/>
            <person name="Vavrova-Anderson J."/>
            <person name="Brown R."/>
            <person name="Browne H."/>
            <person name="Corton N."/>
            <person name="Hauser H."/>
            <person name="Gamble J."/>
            <person name="Gilderthorp R."/>
            <person name="Marcello L."/>
            <person name="McQuillan J."/>
            <person name="Otto T.D."/>
            <person name="Quail M.A."/>
            <person name="Sanders M.J."/>
            <person name="van Tonder A."/>
            <person name="Ginger M.L."/>
            <person name="Field M.C."/>
            <person name="Barry J.D."/>
            <person name="Hertz-Fowler C."/>
            <person name="Berriman M."/>
        </authorList>
    </citation>
    <scope>NUCLEOTIDE SEQUENCE</scope>
    <source>
        <strain evidence="1">Y486</strain>
    </source>
</reference>
<name>G0U0D7_TRYVY</name>
<protein>
    <recommendedName>
        <fullName evidence="2">RRM domain-containing protein</fullName>
    </recommendedName>
</protein>
<evidence type="ECO:0000313" key="1">
    <source>
        <dbReference type="EMBL" id="CCC49535.1"/>
    </source>
</evidence>
<gene>
    <name evidence="1" type="ORF">TVY486_0801440</name>
</gene>
<dbReference type="AlphaFoldDB" id="G0U0D7"/>
<proteinExistence type="predicted"/>
<evidence type="ECO:0008006" key="2">
    <source>
        <dbReference type="Google" id="ProtNLM"/>
    </source>
</evidence>
<sequence length="145" mass="16734">MFCLRDILSQIPTDGATKWIRVENVISPMPASDVVKNFPDAISWRYICHKKRTDYVLTFQSECFARMAMKKANGLTHLGEKLKLTFMKDEEDFVAAPLCRLTSAYPQLHFVPPEFSYQARRTEADRLVASLVVQQPTNQSWVDIY</sequence>